<dbReference type="PANTHER" id="PTHR34351">
    <property type="entry name" value="SLR1927 PROTEIN-RELATED"/>
    <property type="match status" value="1"/>
</dbReference>
<dbReference type="RefSeq" id="WP_283171874.1">
    <property type="nucleotide sequence ID" value="NZ_JAPNOA010000003.1"/>
</dbReference>
<evidence type="ECO:0000313" key="3">
    <source>
        <dbReference type="Proteomes" id="UP001150830"/>
    </source>
</evidence>
<name>A0A9X3EAP2_9GAMM</name>
<keyword evidence="1" id="KW-0812">Transmembrane</keyword>
<comment type="caution">
    <text evidence="2">The sequence shown here is derived from an EMBL/GenBank/DDBJ whole genome shotgun (WGS) entry which is preliminary data.</text>
</comment>
<evidence type="ECO:0000313" key="2">
    <source>
        <dbReference type="EMBL" id="MCY0963656.1"/>
    </source>
</evidence>
<proteinExistence type="predicted"/>
<dbReference type="Proteomes" id="UP001150830">
    <property type="component" value="Unassembled WGS sequence"/>
</dbReference>
<keyword evidence="1" id="KW-1133">Transmembrane helix</keyword>
<feature type="transmembrane region" description="Helical" evidence="1">
    <location>
        <begin position="37"/>
        <end position="59"/>
    </location>
</feature>
<dbReference type="AlphaFoldDB" id="A0A9X3EAP2"/>
<gene>
    <name evidence="2" type="ORF">OUO13_00435</name>
</gene>
<protein>
    <recommendedName>
        <fullName evidence="4">DUF58 domain-containing protein</fullName>
    </recommendedName>
</protein>
<evidence type="ECO:0000256" key="1">
    <source>
        <dbReference type="SAM" id="Phobius"/>
    </source>
</evidence>
<sequence>MTGHFSVKTAIRLWSLPLAVLLMGLAALAMATTSGSASAALLSSLLLSTLAVAWWLPLLQTRQLQVDIRQINQPEEGDELLLECHFHCNRTLYGIELELQIPELSRQLFEIDRIEPDSRLIIRVPASRCGLFIINSMAISSDWPFGLFRRQQVSDNAAPGLLVLPKVVPIRQLPLKSEPLPAYQQPALANAIGDDWFGIQHAAQTTPARRTTHHPLPQRYPQTSLQYDRETLPEYIIVLDYQQTVQGISRHSLDFRRSIAASIMACANRGEAIVHLFSNDRYNSRLTLDPYQQNPSFLSAMSAMSAMSAQSGDSGDSAEQLAERALIEFPQATLISLRAVEQTSKLRNNGRWLDIRIHNASFINPMEIYSEGWQTPEPNHRILTLHANSNFARFIQNANAA</sequence>
<reference evidence="2" key="1">
    <citation type="submission" date="2022-11" db="EMBL/GenBank/DDBJ databases">
        <title>Parathalassolutuus dongxingensis gen. nov., sp. nov., a novel member of family Oceanospirillaceae isolated from a coastal shrimp pond in Guangxi, China.</title>
        <authorList>
            <person name="Chen H."/>
        </authorList>
    </citation>
    <scope>NUCLEOTIDE SEQUENCE</scope>
    <source>
        <strain evidence="2">G-43</strain>
    </source>
</reference>
<feature type="transmembrane region" description="Helical" evidence="1">
    <location>
        <begin position="12"/>
        <end position="31"/>
    </location>
</feature>
<accession>A0A9X3EAP2</accession>
<organism evidence="2 3">
    <name type="scientific">Parathalassolituus penaei</name>
    <dbReference type="NCBI Taxonomy" id="2997323"/>
    <lineage>
        <taxon>Bacteria</taxon>
        <taxon>Pseudomonadati</taxon>
        <taxon>Pseudomonadota</taxon>
        <taxon>Gammaproteobacteria</taxon>
        <taxon>Oceanospirillales</taxon>
        <taxon>Oceanospirillaceae</taxon>
        <taxon>Parathalassolituus</taxon>
    </lineage>
</organism>
<dbReference type="EMBL" id="JAPNOA010000003">
    <property type="protein sequence ID" value="MCY0963656.1"/>
    <property type="molecule type" value="Genomic_DNA"/>
</dbReference>
<keyword evidence="3" id="KW-1185">Reference proteome</keyword>
<dbReference type="PANTHER" id="PTHR34351:SF1">
    <property type="entry name" value="SLR1927 PROTEIN"/>
    <property type="match status" value="1"/>
</dbReference>
<keyword evidence="1" id="KW-0472">Membrane</keyword>
<evidence type="ECO:0008006" key="4">
    <source>
        <dbReference type="Google" id="ProtNLM"/>
    </source>
</evidence>